<feature type="transmembrane region" description="Helical" evidence="1">
    <location>
        <begin position="95"/>
        <end position="117"/>
    </location>
</feature>
<keyword evidence="3" id="KW-1185">Reference proteome</keyword>
<accession>A0A7R9BZ12</accession>
<evidence type="ECO:0000313" key="3">
    <source>
        <dbReference type="Proteomes" id="UP000678499"/>
    </source>
</evidence>
<evidence type="ECO:0000256" key="1">
    <source>
        <dbReference type="SAM" id="Phobius"/>
    </source>
</evidence>
<proteinExistence type="predicted"/>
<dbReference type="Proteomes" id="UP000678499">
    <property type="component" value="Unassembled WGS sequence"/>
</dbReference>
<keyword evidence="1" id="KW-1133">Transmembrane helix</keyword>
<organism evidence="2">
    <name type="scientific">Notodromas monacha</name>
    <dbReference type="NCBI Taxonomy" id="399045"/>
    <lineage>
        <taxon>Eukaryota</taxon>
        <taxon>Metazoa</taxon>
        <taxon>Ecdysozoa</taxon>
        <taxon>Arthropoda</taxon>
        <taxon>Crustacea</taxon>
        <taxon>Oligostraca</taxon>
        <taxon>Ostracoda</taxon>
        <taxon>Podocopa</taxon>
        <taxon>Podocopida</taxon>
        <taxon>Cypridocopina</taxon>
        <taxon>Cypridoidea</taxon>
        <taxon>Cyprididae</taxon>
        <taxon>Notodromas</taxon>
    </lineage>
</organism>
<gene>
    <name evidence="2" type="ORF">NMOB1V02_LOCUS10763</name>
</gene>
<feature type="transmembrane region" description="Helical" evidence="1">
    <location>
        <begin position="166"/>
        <end position="187"/>
    </location>
</feature>
<protein>
    <submittedName>
        <fullName evidence="2">Uncharacterized protein</fullName>
    </submittedName>
</protein>
<dbReference type="PANTHER" id="PTHR46953:SF1">
    <property type="entry name" value="G-PROTEIN COUPLED RECEPTOR MTH-LIKE 1-RELATED"/>
    <property type="match status" value="1"/>
</dbReference>
<dbReference type="EMBL" id="OA886945">
    <property type="protein sequence ID" value="CAD7283145.1"/>
    <property type="molecule type" value="Genomic_DNA"/>
</dbReference>
<dbReference type="Gene3D" id="1.20.1070.10">
    <property type="entry name" value="Rhodopsin 7-helix transmembrane proteins"/>
    <property type="match status" value="1"/>
</dbReference>
<sequence length="221" mass="24165">MLHVVPVSETEIKILDGFTPVCPGGAVPGLDQIPSRNPNETFFLLASSSSLHSSLYSMVFPAPQYCVDTILRSRNGSAVEIAVLCFPEEENGVHFVYSVFLVVSAGFLALTLVLGFLLPDGGRVATWTLLSHVACLLVAISLLTWLQIGGSLEDEVACVVVACVMYYSFLSAFLWLNVMSFDIWYTLRQPKRYDQTRDALSNASDVSGNLPKFLYAEGNRG</sequence>
<keyword evidence="1" id="KW-0472">Membrane</keyword>
<name>A0A7R9BZ12_9CRUS</name>
<feature type="transmembrane region" description="Helical" evidence="1">
    <location>
        <begin position="124"/>
        <end position="146"/>
    </location>
</feature>
<dbReference type="PANTHER" id="PTHR46953">
    <property type="entry name" value="G-PROTEIN COUPLED RECEPTOR MTH-LIKE 1-RELATED"/>
    <property type="match status" value="1"/>
</dbReference>
<evidence type="ECO:0000313" key="2">
    <source>
        <dbReference type="EMBL" id="CAD7283145.1"/>
    </source>
</evidence>
<reference evidence="2" key="1">
    <citation type="submission" date="2020-11" db="EMBL/GenBank/DDBJ databases">
        <authorList>
            <person name="Tran Van P."/>
        </authorList>
    </citation>
    <scope>NUCLEOTIDE SEQUENCE</scope>
</reference>
<keyword evidence="1" id="KW-0812">Transmembrane</keyword>
<dbReference type="InterPro" id="IPR052808">
    <property type="entry name" value="GPCR_Mth-like"/>
</dbReference>
<dbReference type="AlphaFoldDB" id="A0A7R9BZ12"/>
<dbReference type="EMBL" id="CAJPEX010004908">
    <property type="protein sequence ID" value="CAG0923297.1"/>
    <property type="molecule type" value="Genomic_DNA"/>
</dbReference>
<dbReference type="OrthoDB" id="6134459at2759"/>